<accession>A0A087DCD6</accession>
<name>A0A087DCD6_9BIFI</name>
<gene>
    <name evidence="1" type="ORF">BISA_1351</name>
</gene>
<dbReference type="AlphaFoldDB" id="A0A087DCD6"/>
<dbReference type="EMBL" id="JGZN01000006">
    <property type="protein sequence ID" value="KFI93186.1"/>
    <property type="molecule type" value="Genomic_DNA"/>
</dbReference>
<proteinExistence type="predicted"/>
<comment type="caution">
    <text evidence="1">The sequence shown here is derived from an EMBL/GenBank/DDBJ whole genome shotgun (WGS) entry which is preliminary data.</text>
</comment>
<reference evidence="1 2" key="1">
    <citation type="submission" date="2014-03" db="EMBL/GenBank/DDBJ databases">
        <title>Genomics of Bifidobacteria.</title>
        <authorList>
            <person name="Ventura M."/>
            <person name="Milani C."/>
            <person name="Lugli G.A."/>
        </authorList>
    </citation>
    <scope>NUCLEOTIDE SEQUENCE [LARGE SCALE GENOMIC DNA]</scope>
    <source>
        <strain evidence="1 2">DSM 23967</strain>
    </source>
</reference>
<evidence type="ECO:0000313" key="2">
    <source>
        <dbReference type="Proteomes" id="UP000029066"/>
    </source>
</evidence>
<evidence type="ECO:0000313" key="1">
    <source>
        <dbReference type="EMBL" id="KFI93186.1"/>
    </source>
</evidence>
<organism evidence="1 2">
    <name type="scientific">Bifidobacterium saguini DSM 23967</name>
    <dbReference type="NCBI Taxonomy" id="1437607"/>
    <lineage>
        <taxon>Bacteria</taxon>
        <taxon>Bacillati</taxon>
        <taxon>Actinomycetota</taxon>
        <taxon>Actinomycetes</taxon>
        <taxon>Bifidobacteriales</taxon>
        <taxon>Bifidobacteriaceae</taxon>
        <taxon>Bifidobacterium</taxon>
    </lineage>
</organism>
<sequence length="159" mass="17225">MKDSSDAGFVSVLKRRGLHGLEFRRRDWLQGVIAAYHEPTSTQLAVTGLMYGNLLEGRGCLPLRERASLAWMAYRDVISGGAFVRPYTVGSDLAFDDGVRWALSIGITSKELRDPGFSSALILADAMSDDGRSFASEVVLTVAGTRRETAAGLLSDILI</sequence>
<dbReference type="Proteomes" id="UP000029066">
    <property type="component" value="Unassembled WGS sequence"/>
</dbReference>
<dbReference type="RefSeq" id="WP_033890401.1">
    <property type="nucleotide sequence ID" value="NZ_JDUT01000003.1"/>
</dbReference>
<protein>
    <submittedName>
        <fullName evidence="1">Uncharacterized protein</fullName>
    </submittedName>
</protein>